<dbReference type="AlphaFoldDB" id="A0A091DUM4"/>
<name>A0A091DUM4_FUKDA</name>
<evidence type="ECO:0000313" key="2">
    <source>
        <dbReference type="Proteomes" id="UP000028990"/>
    </source>
</evidence>
<sequence length="125" mass="14017">MKIPVLLHLASQAHVVTVFATEAHMLMLFTTMGFNHIGRWNLYLIREGILDIDASIHQHQDSSVRATPPEVPEAVQASLVATTQWEFDMGEGDKCQFDTHMGCQETSLFQAEGTQIVGESFKEDR</sequence>
<dbReference type="EMBL" id="KN123175">
    <property type="protein sequence ID" value="KFO26501.1"/>
    <property type="molecule type" value="Genomic_DNA"/>
</dbReference>
<protein>
    <submittedName>
        <fullName evidence="1">Uncharacterized protein</fullName>
    </submittedName>
</protein>
<keyword evidence="2" id="KW-1185">Reference proteome</keyword>
<gene>
    <name evidence="1" type="ORF">H920_12109</name>
</gene>
<organism evidence="1 2">
    <name type="scientific">Fukomys damarensis</name>
    <name type="common">Damaraland mole rat</name>
    <name type="synonym">Cryptomys damarensis</name>
    <dbReference type="NCBI Taxonomy" id="885580"/>
    <lineage>
        <taxon>Eukaryota</taxon>
        <taxon>Metazoa</taxon>
        <taxon>Chordata</taxon>
        <taxon>Craniata</taxon>
        <taxon>Vertebrata</taxon>
        <taxon>Euteleostomi</taxon>
        <taxon>Mammalia</taxon>
        <taxon>Eutheria</taxon>
        <taxon>Euarchontoglires</taxon>
        <taxon>Glires</taxon>
        <taxon>Rodentia</taxon>
        <taxon>Hystricomorpha</taxon>
        <taxon>Bathyergidae</taxon>
        <taxon>Fukomys</taxon>
    </lineage>
</organism>
<accession>A0A091DUM4</accession>
<evidence type="ECO:0000313" key="1">
    <source>
        <dbReference type="EMBL" id="KFO26501.1"/>
    </source>
</evidence>
<reference evidence="1 2" key="1">
    <citation type="submission" date="2013-11" db="EMBL/GenBank/DDBJ databases">
        <title>The Damaraland mole rat (Fukomys damarensis) genome and evolution of African mole rats.</title>
        <authorList>
            <person name="Gladyshev V.N."/>
            <person name="Fang X."/>
        </authorList>
    </citation>
    <scope>NUCLEOTIDE SEQUENCE [LARGE SCALE GENOMIC DNA]</scope>
    <source>
        <tissue evidence="1">Liver</tissue>
    </source>
</reference>
<dbReference type="Proteomes" id="UP000028990">
    <property type="component" value="Unassembled WGS sequence"/>
</dbReference>
<proteinExistence type="predicted"/>